<dbReference type="Pfam" id="PF02561">
    <property type="entry name" value="FliS"/>
    <property type="match status" value="1"/>
</dbReference>
<accession>A0ABW0GP38</accession>
<protein>
    <submittedName>
        <fullName evidence="7">Flagellar export chaperone FliS</fullName>
    </submittedName>
</protein>
<dbReference type="Proteomes" id="UP001596122">
    <property type="component" value="Unassembled WGS sequence"/>
</dbReference>
<keyword evidence="3" id="KW-0963">Cytoplasm</keyword>
<dbReference type="EMBL" id="JBHSLD010000009">
    <property type="protein sequence ID" value="MFC5381497.1"/>
    <property type="molecule type" value="Genomic_DNA"/>
</dbReference>
<keyword evidence="4" id="KW-1005">Bacterial flagellum biogenesis</keyword>
<comment type="subcellular location">
    <subcellularLocation>
        <location evidence="1">Cytoplasm</location>
        <location evidence="1">Cytosol</location>
    </subcellularLocation>
</comment>
<keyword evidence="7" id="KW-0282">Flagellum</keyword>
<evidence type="ECO:0000256" key="4">
    <source>
        <dbReference type="ARBA" id="ARBA00022795"/>
    </source>
</evidence>
<evidence type="ECO:0000313" key="7">
    <source>
        <dbReference type="EMBL" id="MFC5381497.1"/>
    </source>
</evidence>
<dbReference type="InterPro" id="IPR003713">
    <property type="entry name" value="FliS"/>
</dbReference>
<feature type="region of interest" description="Disordered" evidence="6">
    <location>
        <begin position="132"/>
        <end position="155"/>
    </location>
</feature>
<name>A0ABW0GP38_9MICO</name>
<keyword evidence="8" id="KW-1185">Reference proteome</keyword>
<gene>
    <name evidence="7" type="primary">fliS</name>
    <name evidence="7" type="ORF">ACFPJ6_11900</name>
</gene>
<evidence type="ECO:0000256" key="2">
    <source>
        <dbReference type="ARBA" id="ARBA00008787"/>
    </source>
</evidence>
<dbReference type="PANTHER" id="PTHR34773">
    <property type="entry name" value="FLAGELLAR SECRETION CHAPERONE FLIS"/>
    <property type="match status" value="1"/>
</dbReference>
<keyword evidence="5" id="KW-0143">Chaperone</keyword>
<comment type="similarity">
    <text evidence="2">Belongs to the FliS family.</text>
</comment>
<keyword evidence="7" id="KW-0966">Cell projection</keyword>
<sequence length="155" mass="16316">MTTATGFGYALGRPAAARLDQFKADAVTTATPGQLLVRLYDRLLLDIDRAHEAQTAGDHLAAGTQLVHAQAIVSELASTLDVDAWDGGPRLMSIYTFLLAELVRANVEKAPDRTLACRALVAPLAEAWREAASQQGAPPAAQQTGVPAQRISAVG</sequence>
<dbReference type="Gene3D" id="1.20.120.340">
    <property type="entry name" value="Flagellar protein FliS"/>
    <property type="match status" value="1"/>
</dbReference>
<keyword evidence="7" id="KW-0969">Cilium</keyword>
<comment type="caution">
    <text evidence="7">The sequence shown here is derived from an EMBL/GenBank/DDBJ whole genome shotgun (WGS) entry which is preliminary data.</text>
</comment>
<evidence type="ECO:0000256" key="1">
    <source>
        <dbReference type="ARBA" id="ARBA00004514"/>
    </source>
</evidence>
<evidence type="ECO:0000256" key="3">
    <source>
        <dbReference type="ARBA" id="ARBA00022490"/>
    </source>
</evidence>
<evidence type="ECO:0000313" key="8">
    <source>
        <dbReference type="Proteomes" id="UP001596122"/>
    </source>
</evidence>
<feature type="compositionally biased region" description="Low complexity" evidence="6">
    <location>
        <begin position="132"/>
        <end position="149"/>
    </location>
</feature>
<dbReference type="InterPro" id="IPR036584">
    <property type="entry name" value="FliS_sf"/>
</dbReference>
<dbReference type="RefSeq" id="WP_340269381.1">
    <property type="nucleotide sequence ID" value="NZ_JBBEOG010000004.1"/>
</dbReference>
<organism evidence="7 8">
    <name type="scientific">Aquipuribacter nitratireducens</name>
    <dbReference type="NCBI Taxonomy" id="650104"/>
    <lineage>
        <taxon>Bacteria</taxon>
        <taxon>Bacillati</taxon>
        <taxon>Actinomycetota</taxon>
        <taxon>Actinomycetes</taxon>
        <taxon>Micrococcales</taxon>
        <taxon>Intrasporangiaceae</taxon>
        <taxon>Aquipuribacter</taxon>
    </lineage>
</organism>
<evidence type="ECO:0000256" key="5">
    <source>
        <dbReference type="ARBA" id="ARBA00023186"/>
    </source>
</evidence>
<dbReference type="CDD" id="cd16098">
    <property type="entry name" value="FliS"/>
    <property type="match status" value="1"/>
</dbReference>
<reference evidence="8" key="1">
    <citation type="journal article" date="2019" name="Int. J. Syst. Evol. Microbiol.">
        <title>The Global Catalogue of Microorganisms (GCM) 10K type strain sequencing project: providing services to taxonomists for standard genome sequencing and annotation.</title>
        <authorList>
            <consortium name="The Broad Institute Genomics Platform"/>
            <consortium name="The Broad Institute Genome Sequencing Center for Infectious Disease"/>
            <person name="Wu L."/>
            <person name="Ma J."/>
        </authorList>
    </citation>
    <scope>NUCLEOTIDE SEQUENCE [LARGE SCALE GENOMIC DNA]</scope>
    <source>
        <strain evidence="8">CCUG 43114</strain>
    </source>
</reference>
<evidence type="ECO:0000256" key="6">
    <source>
        <dbReference type="SAM" id="MobiDB-lite"/>
    </source>
</evidence>
<proteinExistence type="inferred from homology"/>
<dbReference type="PANTHER" id="PTHR34773:SF1">
    <property type="entry name" value="FLAGELLAR SECRETION CHAPERONE FLIS"/>
    <property type="match status" value="1"/>
</dbReference>
<dbReference type="SUPFAM" id="SSF101116">
    <property type="entry name" value="Flagellar export chaperone FliS"/>
    <property type="match status" value="1"/>
</dbReference>